<evidence type="ECO:0000313" key="2">
    <source>
        <dbReference type="Proteomes" id="UP000601435"/>
    </source>
</evidence>
<dbReference type="SUPFAM" id="SSF53335">
    <property type="entry name" value="S-adenosyl-L-methionine-dependent methyltransferases"/>
    <property type="match status" value="1"/>
</dbReference>
<dbReference type="AlphaFoldDB" id="A0A812V7Q8"/>
<name>A0A812V7Q8_9DINO</name>
<dbReference type="EMBL" id="CAJNJA010028796">
    <property type="protein sequence ID" value="CAE7612088.1"/>
    <property type="molecule type" value="Genomic_DNA"/>
</dbReference>
<comment type="caution">
    <text evidence="1">The sequence shown here is derived from an EMBL/GenBank/DDBJ whole genome shotgun (WGS) entry which is preliminary data.</text>
</comment>
<dbReference type="Proteomes" id="UP000601435">
    <property type="component" value="Unassembled WGS sequence"/>
</dbReference>
<dbReference type="Gene3D" id="3.40.50.150">
    <property type="entry name" value="Vaccinia Virus protein VP39"/>
    <property type="match status" value="1"/>
</dbReference>
<protein>
    <submittedName>
        <fullName evidence="1">Uncharacterized protein</fullName>
    </submittedName>
</protein>
<dbReference type="OrthoDB" id="10545770at2759"/>
<gene>
    <name evidence="1" type="ORF">SNEC2469_LOCUS17405</name>
</gene>
<keyword evidence="2" id="KW-1185">Reference proteome</keyword>
<organism evidence="1 2">
    <name type="scientific">Symbiodinium necroappetens</name>
    <dbReference type="NCBI Taxonomy" id="1628268"/>
    <lineage>
        <taxon>Eukaryota</taxon>
        <taxon>Sar</taxon>
        <taxon>Alveolata</taxon>
        <taxon>Dinophyceae</taxon>
        <taxon>Suessiales</taxon>
        <taxon>Symbiodiniaceae</taxon>
        <taxon>Symbiodinium</taxon>
    </lineage>
</organism>
<accession>A0A812V7Q8</accession>
<proteinExistence type="predicted"/>
<sequence length="245" mass="26902">MSGWEVIACKEEQRFCSAARAVQTADAYRCESDSEEGSSTVALSQRSGDGVDANPFSLWWSGLLKEATAEAGFRPHSTAAERGPIKIMSSCSGSFAEGFVMKALNIEMDIMSVAESDESYRSFISANHNDGGGIKHMFKSMEDQMSGHGCLLHSGQQCHVEQPDLGVLGTPCNPFSRYRHDRYHAGSVMSHSQLPLTMERALEWLLLFQPATVVLEQVEGFMAPLSCDEDGTPFDRQAIGCWIDF</sequence>
<evidence type="ECO:0000313" key="1">
    <source>
        <dbReference type="EMBL" id="CAE7612088.1"/>
    </source>
</evidence>
<reference evidence="1" key="1">
    <citation type="submission" date="2021-02" db="EMBL/GenBank/DDBJ databases">
        <authorList>
            <person name="Dougan E. K."/>
            <person name="Rhodes N."/>
            <person name="Thang M."/>
            <person name="Chan C."/>
        </authorList>
    </citation>
    <scope>NUCLEOTIDE SEQUENCE</scope>
</reference>
<dbReference type="InterPro" id="IPR029063">
    <property type="entry name" value="SAM-dependent_MTases_sf"/>
</dbReference>